<accession>A0A4R6QLI9</accession>
<comment type="caution">
    <text evidence="8">The sequence shown here is derived from an EMBL/GenBank/DDBJ whole genome shotgun (WGS) entry which is preliminary data.</text>
</comment>
<dbReference type="GO" id="GO:0046872">
    <property type="term" value="F:metal ion binding"/>
    <property type="evidence" value="ECO:0007669"/>
    <property type="project" value="InterPro"/>
</dbReference>
<dbReference type="InterPro" id="IPR001431">
    <property type="entry name" value="Pept_M16_Zn_BS"/>
</dbReference>
<sequence>MFKRFLSTATVVAFSMLALPAPAQTKPAKPAKAVATKKSSKAKAPARSYSNDPAIKAALPLASSAAPLLVHSVEGVSEYRLANGLQVLLIPDDSKPTTTVNLTYRVGSKHENYGETGMAHLLEHLIFKGTPKNPRAWAEFTKRGLRANGTTWLDRTNYFASFSANDENLQWYLDWQADAMVNSFIARRDLDTEMTVVRNEMEMGENNPGNVMFERTLATMYQWHNYGKSTIGARSDVENVNITRLQAFYKTYYQPDNATLIVSGKFEPDKTLRLITQAYGKLPRPQRMLPPIYTMDPVQDGEKSVTLRRNGGTPAVWAAYHVVAAAHPDYAAIDLLNLIMGDTPSGRLHRQVVERQLAANAFSFSAELADPGFQMFGLQLAPGQDIDKARQGLLAVLESVAREPISQQELDRAKQKWHKKWAQTFANPETVGVAMSDMIGAGDWRLFFLNRDRVAQVSLVDVQRVATERYRADNRTLSTYIPTEQATRAPAPVKVDTEAELKSFVPKSAAAKVEAFDAVPANIEARTQRFALPSGMKVALLAKGSRGGTVQARMSLHYGDERSLMHQGMVATMAAQMLTRGTPAMSRQQIQDRLDALKAELAINSRAGELQITITTLREHLPGTVALVAELLQHSSFPAEGLEELKREALAGLEEQRKEPEAVVADAISREFSPYPKGDVRYVPSFEEQEAEIKALKVEQLRAFQRQFGGASHAEFAAVGDLDASAVRAALEAGFGNWRSSAAYTRVPQPLVAPQPRRLVFKTPDKQNATMLARLSLPLNDLSPDYPPLMLANYMLGSGGSSRLWKRIRESEGLSYDVRSWVEWSTVEQNSAWLSSAIFAPQNQPKVEAAYREELARALAEGFSAKELEEARRGLLGYRRLSRAQDAGLAAALAGNLFLERSYLVSQQVDDALARATLTEVNAAFRRHIKPDQLVISFGGDFKP</sequence>
<dbReference type="EMBL" id="SNXS01000004">
    <property type="protein sequence ID" value="TDP64029.1"/>
    <property type="molecule type" value="Genomic_DNA"/>
</dbReference>
<dbReference type="InterPro" id="IPR011765">
    <property type="entry name" value="Pept_M16_N"/>
</dbReference>
<proteinExistence type="inferred from homology"/>
<dbReference type="InterPro" id="IPR050361">
    <property type="entry name" value="MPP/UQCRC_Complex"/>
</dbReference>
<comment type="cofactor">
    <cofactor evidence="1">
        <name>Zn(2+)</name>
        <dbReference type="ChEBI" id="CHEBI:29105"/>
    </cofactor>
</comment>
<organism evidence="8 9">
    <name type="scientific">Roseateles toxinivorans</name>
    <dbReference type="NCBI Taxonomy" id="270368"/>
    <lineage>
        <taxon>Bacteria</taxon>
        <taxon>Pseudomonadati</taxon>
        <taxon>Pseudomonadota</taxon>
        <taxon>Betaproteobacteria</taxon>
        <taxon>Burkholderiales</taxon>
        <taxon>Sphaerotilaceae</taxon>
        <taxon>Roseateles</taxon>
    </lineage>
</organism>
<evidence type="ECO:0000256" key="5">
    <source>
        <dbReference type="SAM" id="SignalP"/>
    </source>
</evidence>
<dbReference type="AlphaFoldDB" id="A0A4R6QLI9"/>
<dbReference type="InterPro" id="IPR007863">
    <property type="entry name" value="Peptidase_M16_C"/>
</dbReference>
<feature type="signal peptide" evidence="5">
    <location>
        <begin position="1"/>
        <end position="23"/>
    </location>
</feature>
<evidence type="ECO:0000313" key="9">
    <source>
        <dbReference type="Proteomes" id="UP000295361"/>
    </source>
</evidence>
<dbReference type="Gene3D" id="3.30.830.10">
    <property type="entry name" value="Metalloenzyme, LuxS/M16 peptidase-like"/>
    <property type="match status" value="4"/>
</dbReference>
<feature type="compositionally biased region" description="Low complexity" evidence="4">
    <location>
        <begin position="27"/>
        <end position="46"/>
    </location>
</feature>
<dbReference type="FunCoup" id="A0A4R6QLI9">
    <property type="interactions" value="179"/>
</dbReference>
<evidence type="ECO:0000256" key="2">
    <source>
        <dbReference type="ARBA" id="ARBA00007261"/>
    </source>
</evidence>
<dbReference type="SUPFAM" id="SSF63411">
    <property type="entry name" value="LuxS/MPP-like metallohydrolase"/>
    <property type="match status" value="4"/>
</dbReference>
<dbReference type="PROSITE" id="PS00143">
    <property type="entry name" value="INSULINASE"/>
    <property type="match status" value="1"/>
</dbReference>
<evidence type="ECO:0000313" key="8">
    <source>
        <dbReference type="EMBL" id="TDP64029.1"/>
    </source>
</evidence>
<evidence type="ECO:0000256" key="3">
    <source>
        <dbReference type="RuleBase" id="RU004447"/>
    </source>
</evidence>
<evidence type="ECO:0000256" key="1">
    <source>
        <dbReference type="ARBA" id="ARBA00001947"/>
    </source>
</evidence>
<keyword evidence="8" id="KW-0645">Protease</keyword>
<evidence type="ECO:0000259" key="6">
    <source>
        <dbReference type="Pfam" id="PF00675"/>
    </source>
</evidence>
<feature type="domain" description="Peptidase M16 C-terminal" evidence="7">
    <location>
        <begin position="240"/>
        <end position="415"/>
    </location>
</feature>
<feature type="chain" id="PRO_5020305220" evidence="5">
    <location>
        <begin position="24"/>
        <end position="944"/>
    </location>
</feature>
<dbReference type="PANTHER" id="PTHR11851">
    <property type="entry name" value="METALLOPROTEASE"/>
    <property type="match status" value="1"/>
</dbReference>
<dbReference type="GO" id="GO:0006508">
    <property type="term" value="P:proteolysis"/>
    <property type="evidence" value="ECO:0007669"/>
    <property type="project" value="UniProtKB-KW"/>
</dbReference>
<dbReference type="GO" id="GO:0004222">
    <property type="term" value="F:metalloendopeptidase activity"/>
    <property type="evidence" value="ECO:0007669"/>
    <property type="project" value="InterPro"/>
</dbReference>
<feature type="domain" description="Peptidase M16 N-terminal" evidence="6">
    <location>
        <begin position="87"/>
        <end position="233"/>
    </location>
</feature>
<keyword evidence="9" id="KW-1185">Reference proteome</keyword>
<name>A0A4R6QLI9_9BURK</name>
<keyword evidence="8" id="KW-0378">Hydrolase</keyword>
<comment type="similarity">
    <text evidence="2 3">Belongs to the peptidase M16 family.</text>
</comment>
<dbReference type="Pfam" id="PF00675">
    <property type="entry name" value="Peptidase_M16"/>
    <property type="match status" value="1"/>
</dbReference>
<dbReference type="InParanoid" id="A0A4R6QLI9"/>
<dbReference type="Proteomes" id="UP000295361">
    <property type="component" value="Unassembled WGS sequence"/>
</dbReference>
<gene>
    <name evidence="8" type="ORF">DES47_104313</name>
</gene>
<keyword evidence="5" id="KW-0732">Signal</keyword>
<feature type="domain" description="Peptidase M16 C-terminal" evidence="7">
    <location>
        <begin position="696"/>
        <end position="875"/>
    </location>
</feature>
<dbReference type="PANTHER" id="PTHR11851:SF49">
    <property type="entry name" value="MITOCHONDRIAL-PROCESSING PEPTIDASE SUBUNIT ALPHA"/>
    <property type="match status" value="1"/>
</dbReference>
<dbReference type="RefSeq" id="WP_243748340.1">
    <property type="nucleotide sequence ID" value="NZ_SNXS01000004.1"/>
</dbReference>
<reference evidence="8 9" key="1">
    <citation type="submission" date="2019-03" db="EMBL/GenBank/DDBJ databases">
        <title>Genomic Encyclopedia of Type Strains, Phase IV (KMG-IV): sequencing the most valuable type-strain genomes for metagenomic binning, comparative biology and taxonomic classification.</title>
        <authorList>
            <person name="Goeker M."/>
        </authorList>
    </citation>
    <scope>NUCLEOTIDE SEQUENCE [LARGE SCALE GENOMIC DNA]</scope>
    <source>
        <strain evidence="8 9">DSM 16998</strain>
    </source>
</reference>
<evidence type="ECO:0000259" key="7">
    <source>
        <dbReference type="Pfam" id="PF05193"/>
    </source>
</evidence>
<evidence type="ECO:0000256" key="4">
    <source>
        <dbReference type="SAM" id="MobiDB-lite"/>
    </source>
</evidence>
<dbReference type="Pfam" id="PF05193">
    <property type="entry name" value="Peptidase_M16_C"/>
    <property type="match status" value="2"/>
</dbReference>
<feature type="region of interest" description="Disordered" evidence="4">
    <location>
        <begin position="27"/>
        <end position="48"/>
    </location>
</feature>
<protein>
    <submittedName>
        <fullName evidence="8">Zinc protease</fullName>
    </submittedName>
</protein>
<dbReference type="InterPro" id="IPR011249">
    <property type="entry name" value="Metalloenz_LuxS/M16"/>
</dbReference>